<accession>A0A8H7PK72</accession>
<sequence>MFRLAATRTALNTTRVVGRRNASTNVAVQNIESRWKSLSQTEQNTIAKQLEEAQKGDWKQLSLEEKKAAYYIAFGPHGPREPLTQPGHGMKVLIGTLGVVAASTALFYVIRQNAIEKPKTISKEWEEATNEYMKEQKMNPISGIASEGYKGKGYVVSN</sequence>
<gene>
    <name evidence="12" type="ORF">INT43_001296</name>
</gene>
<dbReference type="CDD" id="cd00922">
    <property type="entry name" value="Cyt_c_Oxidase_IV"/>
    <property type="match status" value="1"/>
</dbReference>
<keyword evidence="9" id="KW-0496">Mitochondrion</keyword>
<dbReference type="Pfam" id="PF02936">
    <property type="entry name" value="COX4"/>
    <property type="match status" value="1"/>
</dbReference>
<dbReference type="Gene3D" id="1.10.442.10">
    <property type="entry name" value="Cytochrome c oxidase subunit IV"/>
    <property type="match status" value="1"/>
</dbReference>
<comment type="subcellular location">
    <subcellularLocation>
        <location evidence="1">Mitochondrion inner membrane</location>
        <topology evidence="1">Single-pass membrane protein</topology>
    </subcellularLocation>
</comment>
<dbReference type="GO" id="GO:0006123">
    <property type="term" value="P:mitochondrial electron transport, cytochrome c to oxygen"/>
    <property type="evidence" value="ECO:0007669"/>
    <property type="project" value="InterPro"/>
</dbReference>
<evidence type="ECO:0000313" key="13">
    <source>
        <dbReference type="Proteomes" id="UP000654370"/>
    </source>
</evidence>
<keyword evidence="10 11" id="KW-0472">Membrane</keyword>
<keyword evidence="5" id="KW-0999">Mitochondrion inner membrane</keyword>
<keyword evidence="4 11" id="KW-0812">Transmembrane</keyword>
<evidence type="ECO:0000256" key="10">
    <source>
        <dbReference type="ARBA" id="ARBA00023136"/>
    </source>
</evidence>
<evidence type="ECO:0000256" key="1">
    <source>
        <dbReference type="ARBA" id="ARBA00004434"/>
    </source>
</evidence>
<evidence type="ECO:0000256" key="11">
    <source>
        <dbReference type="SAM" id="Phobius"/>
    </source>
</evidence>
<evidence type="ECO:0000256" key="9">
    <source>
        <dbReference type="ARBA" id="ARBA00023128"/>
    </source>
</evidence>
<comment type="similarity">
    <text evidence="3">Belongs to the cytochrome c oxidase IV family.</text>
</comment>
<keyword evidence="13" id="KW-1185">Reference proteome</keyword>
<dbReference type="OrthoDB" id="186013at2759"/>
<evidence type="ECO:0000256" key="4">
    <source>
        <dbReference type="ARBA" id="ARBA00022692"/>
    </source>
</evidence>
<dbReference type="InterPro" id="IPR036639">
    <property type="entry name" value="Cyt_c_oxidase_su4_sf"/>
</dbReference>
<dbReference type="SUPFAM" id="SSF81406">
    <property type="entry name" value="Mitochondrial cytochrome c oxidase subunit IV"/>
    <property type="match status" value="1"/>
</dbReference>
<evidence type="ECO:0000256" key="3">
    <source>
        <dbReference type="ARBA" id="ARBA00008135"/>
    </source>
</evidence>
<dbReference type="EMBL" id="JAEPQZ010000011">
    <property type="protein sequence ID" value="KAG2175649.1"/>
    <property type="molecule type" value="Genomic_DNA"/>
</dbReference>
<name>A0A8H7PK72_MORIS</name>
<dbReference type="GO" id="GO:0045277">
    <property type="term" value="C:respiratory chain complex IV"/>
    <property type="evidence" value="ECO:0007669"/>
    <property type="project" value="InterPro"/>
</dbReference>
<feature type="transmembrane region" description="Helical" evidence="11">
    <location>
        <begin position="92"/>
        <end position="110"/>
    </location>
</feature>
<organism evidence="12 13">
    <name type="scientific">Mortierella isabellina</name>
    <name type="common">Filamentous fungus</name>
    <name type="synonym">Umbelopsis isabellina</name>
    <dbReference type="NCBI Taxonomy" id="91625"/>
    <lineage>
        <taxon>Eukaryota</taxon>
        <taxon>Fungi</taxon>
        <taxon>Fungi incertae sedis</taxon>
        <taxon>Mucoromycota</taxon>
        <taxon>Mucoromycotina</taxon>
        <taxon>Umbelopsidomycetes</taxon>
        <taxon>Umbelopsidales</taxon>
        <taxon>Umbelopsidaceae</taxon>
        <taxon>Umbelopsis</taxon>
    </lineage>
</organism>
<dbReference type="Proteomes" id="UP000654370">
    <property type="component" value="Unassembled WGS sequence"/>
</dbReference>
<evidence type="ECO:0000256" key="8">
    <source>
        <dbReference type="ARBA" id="ARBA00023002"/>
    </source>
</evidence>
<keyword evidence="6" id="KW-0809">Transit peptide</keyword>
<comment type="pathway">
    <text evidence="2">Energy metabolism; oxidative phosphorylation.</text>
</comment>
<evidence type="ECO:0000256" key="5">
    <source>
        <dbReference type="ARBA" id="ARBA00022792"/>
    </source>
</evidence>
<evidence type="ECO:0000256" key="7">
    <source>
        <dbReference type="ARBA" id="ARBA00022989"/>
    </source>
</evidence>
<evidence type="ECO:0008006" key="14">
    <source>
        <dbReference type="Google" id="ProtNLM"/>
    </source>
</evidence>
<dbReference type="GO" id="GO:0005743">
    <property type="term" value="C:mitochondrial inner membrane"/>
    <property type="evidence" value="ECO:0007669"/>
    <property type="project" value="UniProtKB-SubCell"/>
</dbReference>
<dbReference type="PANTHER" id="PTHR10707:SF10">
    <property type="entry name" value="CYTOCHROME C OXIDASE SUBUNIT 4"/>
    <property type="match status" value="1"/>
</dbReference>
<reference evidence="12" key="1">
    <citation type="submission" date="2020-12" db="EMBL/GenBank/DDBJ databases">
        <title>Metabolic potential, ecology and presence of endohyphal bacteria is reflected in genomic diversity of Mucoromycotina.</title>
        <authorList>
            <person name="Muszewska A."/>
            <person name="Okrasinska A."/>
            <person name="Steczkiewicz K."/>
            <person name="Drgas O."/>
            <person name="Orlowska M."/>
            <person name="Perlinska-Lenart U."/>
            <person name="Aleksandrzak-Piekarczyk T."/>
            <person name="Szatraj K."/>
            <person name="Zielenkiewicz U."/>
            <person name="Pilsyk S."/>
            <person name="Malc E."/>
            <person name="Mieczkowski P."/>
            <person name="Kruszewska J.S."/>
            <person name="Biernat P."/>
            <person name="Pawlowska J."/>
        </authorList>
    </citation>
    <scope>NUCLEOTIDE SEQUENCE</scope>
    <source>
        <strain evidence="12">WA0000067209</strain>
    </source>
</reference>
<evidence type="ECO:0000256" key="6">
    <source>
        <dbReference type="ARBA" id="ARBA00022946"/>
    </source>
</evidence>
<proteinExistence type="inferred from homology"/>
<protein>
    <recommendedName>
        <fullName evidence="14">Cytochrome c oxidase subunit IV</fullName>
    </recommendedName>
</protein>
<dbReference type="FunFam" id="1.10.442.10:FF:000002">
    <property type="entry name" value="Cytochrome c oxidase subunit V"/>
    <property type="match status" value="1"/>
</dbReference>
<keyword evidence="8" id="KW-0560">Oxidoreductase</keyword>
<evidence type="ECO:0000313" key="12">
    <source>
        <dbReference type="EMBL" id="KAG2175649.1"/>
    </source>
</evidence>
<evidence type="ECO:0000256" key="2">
    <source>
        <dbReference type="ARBA" id="ARBA00004673"/>
    </source>
</evidence>
<dbReference type="AlphaFoldDB" id="A0A8H7PK72"/>
<comment type="caution">
    <text evidence="12">The sequence shown here is derived from an EMBL/GenBank/DDBJ whole genome shotgun (WGS) entry which is preliminary data.</text>
</comment>
<dbReference type="GO" id="GO:0016491">
    <property type="term" value="F:oxidoreductase activity"/>
    <property type="evidence" value="ECO:0007669"/>
    <property type="project" value="UniProtKB-KW"/>
</dbReference>
<keyword evidence="7 11" id="KW-1133">Transmembrane helix</keyword>
<dbReference type="PANTHER" id="PTHR10707">
    <property type="entry name" value="CYTOCHROME C OXIDASE SUBUNIT IV"/>
    <property type="match status" value="1"/>
</dbReference>
<dbReference type="InterPro" id="IPR004203">
    <property type="entry name" value="Cyt_c_oxidase_su4_fam"/>
</dbReference>